<reference evidence="3 4" key="1">
    <citation type="submission" date="2019-06" db="EMBL/GenBank/DDBJ databases">
        <authorList>
            <person name="Livingstone P."/>
            <person name="Whitworth D."/>
        </authorList>
    </citation>
    <scope>NUCLEOTIDE SEQUENCE [LARGE SCALE GENOMIC DNA]</scope>
    <source>
        <strain evidence="3 4">AM401</strain>
    </source>
</reference>
<feature type="region of interest" description="Disordered" evidence="1">
    <location>
        <begin position="1"/>
        <end position="39"/>
    </location>
</feature>
<evidence type="ECO:0000313" key="4">
    <source>
        <dbReference type="Proteomes" id="UP000315369"/>
    </source>
</evidence>
<dbReference type="RefSeq" id="WP_141647992.1">
    <property type="nucleotide sequence ID" value="NZ_VIFM01000271.1"/>
</dbReference>
<gene>
    <name evidence="3" type="ORF">FJV41_40590</name>
</gene>
<feature type="transmembrane region" description="Helical" evidence="2">
    <location>
        <begin position="191"/>
        <end position="211"/>
    </location>
</feature>
<dbReference type="InterPro" id="IPR052049">
    <property type="entry name" value="Electron_transfer_protein"/>
</dbReference>
<protein>
    <submittedName>
        <fullName evidence="3">Formate dehydrogenase</fullName>
    </submittedName>
</protein>
<feature type="transmembrane region" description="Helical" evidence="2">
    <location>
        <begin position="87"/>
        <end position="108"/>
    </location>
</feature>
<dbReference type="AlphaFoldDB" id="A0A540WMI7"/>
<feature type="transmembrane region" description="Helical" evidence="2">
    <location>
        <begin position="160"/>
        <end position="179"/>
    </location>
</feature>
<dbReference type="OrthoDB" id="112837at2"/>
<dbReference type="GO" id="GO:0005886">
    <property type="term" value="C:plasma membrane"/>
    <property type="evidence" value="ECO:0007669"/>
    <property type="project" value="TreeGrafter"/>
</dbReference>
<dbReference type="Pfam" id="PF14589">
    <property type="entry name" value="NrfD_2"/>
    <property type="match status" value="1"/>
</dbReference>
<dbReference type="PANTHER" id="PTHR34856:SF2">
    <property type="entry name" value="PROTEIN NRFD"/>
    <property type="match status" value="1"/>
</dbReference>
<accession>A0A540WMI7</accession>
<keyword evidence="4" id="KW-1185">Reference proteome</keyword>
<feature type="region of interest" description="Disordered" evidence="1">
    <location>
        <begin position="347"/>
        <end position="371"/>
    </location>
</feature>
<comment type="caution">
    <text evidence="3">The sequence shown here is derived from an EMBL/GenBank/DDBJ whole genome shotgun (WGS) entry which is preliminary data.</text>
</comment>
<proteinExistence type="predicted"/>
<name>A0A540WMI7_9BACT</name>
<dbReference type="InterPro" id="IPR032796">
    <property type="entry name" value="NrfD_2"/>
</dbReference>
<keyword evidence="2" id="KW-0472">Membrane</keyword>
<dbReference type="EMBL" id="VIFM01000271">
    <property type="protein sequence ID" value="TQF10223.1"/>
    <property type="molecule type" value="Genomic_DNA"/>
</dbReference>
<evidence type="ECO:0000256" key="1">
    <source>
        <dbReference type="SAM" id="MobiDB-lite"/>
    </source>
</evidence>
<evidence type="ECO:0000256" key="2">
    <source>
        <dbReference type="SAM" id="Phobius"/>
    </source>
</evidence>
<dbReference type="Gene3D" id="1.20.1630.10">
    <property type="entry name" value="Formate dehydrogenase/DMSO reductase domain"/>
    <property type="match status" value="1"/>
</dbReference>
<keyword evidence="2" id="KW-1133">Transmembrane helix</keyword>
<keyword evidence="2" id="KW-0812">Transmembrane</keyword>
<evidence type="ECO:0000313" key="3">
    <source>
        <dbReference type="EMBL" id="TQF10223.1"/>
    </source>
</evidence>
<dbReference type="PANTHER" id="PTHR34856">
    <property type="entry name" value="PROTEIN NRFD"/>
    <property type="match status" value="1"/>
</dbReference>
<organism evidence="3 4">
    <name type="scientific">Myxococcus llanfairpwllgwyngyllgogerychwyrndrobwllllantysiliogogogochensis</name>
    <dbReference type="NCBI Taxonomy" id="2590453"/>
    <lineage>
        <taxon>Bacteria</taxon>
        <taxon>Pseudomonadati</taxon>
        <taxon>Myxococcota</taxon>
        <taxon>Myxococcia</taxon>
        <taxon>Myxococcales</taxon>
        <taxon>Cystobacterineae</taxon>
        <taxon>Myxococcaceae</taxon>
        <taxon>Myxococcus</taxon>
    </lineage>
</organism>
<sequence length="385" mass="40275">MSSSGKEGPSFLDTLQRRSDGRNVNPSLGTLLGEGAQQRVTDLDGANPARTLLSSIPSRSGVDSPDAPSYHGLPVLKQPVWIATVPAYLFVGGVAGAASLMGLAIDVLGEKALDPLARRCRQLGTVGDILSAGLLIADLGRPERFLHMLRVFRPTSPMSVGSWVLALSGGLNTVGLVLGRSRGVLGAVGKVSGYSAALLGMPLAGYTAVLLNNTAIPLWQATRRTLPLFFMASATASAGSLLSLLPHSPREAGVLRPYRLAGKVAELAMGYAVERDARRAPEVARPLDEGLSGTLWKASRACSVAGLVVDALPGRRRWKQVAADLLTTVGAVTARFAVFHGGKASARDPQATFRPQRRGHGAAEVSGHAMASDGKPFSFPLPVVR</sequence>
<dbReference type="Proteomes" id="UP000315369">
    <property type="component" value="Unassembled WGS sequence"/>
</dbReference>